<evidence type="ECO:0000256" key="2">
    <source>
        <dbReference type="ARBA" id="ARBA00022801"/>
    </source>
</evidence>
<dbReference type="InterPro" id="IPR023631">
    <property type="entry name" value="Amidase_dom"/>
</dbReference>
<reference evidence="4 5" key="1">
    <citation type="journal article" date="2024" name="Commun. Biol.">
        <title>Comparative genomic analysis of thermophilic fungi reveals convergent evolutionary adaptations and gene losses.</title>
        <authorList>
            <person name="Steindorff A.S."/>
            <person name="Aguilar-Pontes M.V."/>
            <person name="Robinson A.J."/>
            <person name="Andreopoulos B."/>
            <person name="LaButti K."/>
            <person name="Kuo A."/>
            <person name="Mondo S."/>
            <person name="Riley R."/>
            <person name="Otillar R."/>
            <person name="Haridas S."/>
            <person name="Lipzen A."/>
            <person name="Grimwood J."/>
            <person name="Schmutz J."/>
            <person name="Clum A."/>
            <person name="Reid I.D."/>
            <person name="Moisan M.C."/>
            <person name="Butler G."/>
            <person name="Nguyen T.T.M."/>
            <person name="Dewar K."/>
            <person name="Conant G."/>
            <person name="Drula E."/>
            <person name="Henrissat B."/>
            <person name="Hansel C."/>
            <person name="Singer S."/>
            <person name="Hutchinson M.I."/>
            <person name="de Vries R.P."/>
            <person name="Natvig D.O."/>
            <person name="Powell A.J."/>
            <person name="Tsang A."/>
            <person name="Grigoriev I.V."/>
        </authorList>
    </citation>
    <scope>NUCLEOTIDE SEQUENCE [LARGE SCALE GENOMIC DNA]</scope>
    <source>
        <strain evidence="4 5">ATCC 24622</strain>
    </source>
</reference>
<comment type="similarity">
    <text evidence="1">Belongs to the amidase family.</text>
</comment>
<sequence>MLSCTPTIKPQFQKGVQDALLIRDQSLPPDSILSPPPPAELLDVTGIPRSCGLLTDWELEITEKYDATALVQGLAAQKFTAVAVLNAFRKRASIAQQLTNCITELLPEALEQAKAADDYIRKTGNTLGPLHGLPISLKEQIAVANHPTNAGFVAWVDHIVQRDANLVASLRSLGAIPFTRTNQPQSFMQLETSNNIYGVTVHPMNRSLTAGGSSGGETALMVLGGTPLGFGGDIGGSIRGPAALSGLWGFKPSVGRYSGAGVVVPWPGCDSISGTLGPFARSLRDIDLVQRAYSESRPWAEDPSLVPYPVAIHHAPAWNRPLRVGIMVNDGLFNPLPPVQLVLQDVTKKLEASPLIQVRPFEPLDHERAWQVISANYFEDGGAKIEEICAESGEELRPLTAWMIEECRKNEALVHQTIQGRKAARDEFRALYSAHWNAAGVDVVIAPVAPSTAPPPDTSRYWPYSAVWNLLDYPSIAFPASDMIGGYSKDLKGIPYNPKTAAETYAYSHYDPETAQHMPIGLQIIAKKWQDSECLAAAQVIERALKG</sequence>
<evidence type="ECO:0000256" key="1">
    <source>
        <dbReference type="ARBA" id="ARBA00009199"/>
    </source>
</evidence>
<dbReference type="PIRSF" id="PIRSF001221">
    <property type="entry name" value="Amidase_fungi"/>
    <property type="match status" value="1"/>
</dbReference>
<evidence type="ECO:0000313" key="4">
    <source>
        <dbReference type="EMBL" id="KAL1873123.1"/>
    </source>
</evidence>
<dbReference type="EMBL" id="JAZHXJ010000125">
    <property type="protein sequence ID" value="KAL1873123.1"/>
    <property type="molecule type" value="Genomic_DNA"/>
</dbReference>
<keyword evidence="5" id="KW-1185">Reference proteome</keyword>
<comment type="caution">
    <text evidence="4">The sequence shown here is derived from an EMBL/GenBank/DDBJ whole genome shotgun (WGS) entry which is preliminary data.</text>
</comment>
<dbReference type="Gene3D" id="3.90.1300.10">
    <property type="entry name" value="Amidase signature (AS) domain"/>
    <property type="match status" value="1"/>
</dbReference>
<accession>A0ABR3XAZ0</accession>
<dbReference type="Pfam" id="PF01425">
    <property type="entry name" value="Amidase"/>
    <property type="match status" value="1"/>
</dbReference>
<dbReference type="InterPro" id="IPR036928">
    <property type="entry name" value="AS_sf"/>
</dbReference>
<evidence type="ECO:0000259" key="3">
    <source>
        <dbReference type="Pfam" id="PF01425"/>
    </source>
</evidence>
<protein>
    <recommendedName>
        <fullName evidence="3">Amidase domain-containing protein</fullName>
    </recommendedName>
</protein>
<dbReference type="SUPFAM" id="SSF75304">
    <property type="entry name" value="Amidase signature (AS) enzymes"/>
    <property type="match status" value="1"/>
</dbReference>
<dbReference type="PANTHER" id="PTHR46072">
    <property type="entry name" value="AMIDASE-RELATED-RELATED"/>
    <property type="match status" value="1"/>
</dbReference>
<dbReference type="PANTHER" id="PTHR46072:SF4">
    <property type="entry name" value="AMIDASE C550.07-RELATED"/>
    <property type="match status" value="1"/>
</dbReference>
<evidence type="ECO:0000313" key="5">
    <source>
        <dbReference type="Proteomes" id="UP001586593"/>
    </source>
</evidence>
<proteinExistence type="inferred from homology"/>
<keyword evidence="2" id="KW-0378">Hydrolase</keyword>
<dbReference type="Proteomes" id="UP001586593">
    <property type="component" value="Unassembled WGS sequence"/>
</dbReference>
<organism evidence="4 5">
    <name type="scientific">Phialemonium thermophilum</name>
    <dbReference type="NCBI Taxonomy" id="223376"/>
    <lineage>
        <taxon>Eukaryota</taxon>
        <taxon>Fungi</taxon>
        <taxon>Dikarya</taxon>
        <taxon>Ascomycota</taxon>
        <taxon>Pezizomycotina</taxon>
        <taxon>Sordariomycetes</taxon>
        <taxon>Sordariomycetidae</taxon>
        <taxon>Cephalothecales</taxon>
        <taxon>Cephalothecaceae</taxon>
        <taxon>Phialemonium</taxon>
    </lineage>
</organism>
<feature type="domain" description="Amidase" evidence="3">
    <location>
        <begin position="84"/>
        <end position="535"/>
    </location>
</feature>
<gene>
    <name evidence="4" type="ORF">VTK73DRAFT_1084</name>
</gene>
<name>A0ABR3XAZ0_9PEZI</name>